<dbReference type="InterPro" id="IPR011990">
    <property type="entry name" value="TPR-like_helical_dom_sf"/>
</dbReference>
<evidence type="ECO:0000313" key="5">
    <source>
        <dbReference type="Proteomes" id="UP001464891"/>
    </source>
</evidence>
<keyword evidence="5" id="KW-1185">Reference proteome</keyword>
<dbReference type="InterPro" id="IPR050498">
    <property type="entry name" value="Ycf3"/>
</dbReference>
<dbReference type="SUPFAM" id="SSF48452">
    <property type="entry name" value="TPR-like"/>
    <property type="match status" value="1"/>
</dbReference>
<reference evidence="4 5" key="1">
    <citation type="submission" date="2022-04" db="EMBL/GenBank/DDBJ databases">
        <title>Positive selection, recombination, and allopatry shape intraspecific diversity of widespread and dominant cyanobacteria.</title>
        <authorList>
            <person name="Wei J."/>
            <person name="Shu W."/>
            <person name="Hu C."/>
        </authorList>
    </citation>
    <scope>NUCLEOTIDE SEQUENCE [LARGE SCALE GENOMIC DNA]</scope>
    <source>
        <strain evidence="4 5">GB2-A4</strain>
    </source>
</reference>
<evidence type="ECO:0000256" key="3">
    <source>
        <dbReference type="PROSITE-ProRule" id="PRU00339"/>
    </source>
</evidence>
<gene>
    <name evidence="4" type="ORF">NC998_27215</name>
</gene>
<dbReference type="PANTHER" id="PTHR44858">
    <property type="entry name" value="TETRATRICOPEPTIDE REPEAT PROTEIN 6"/>
    <property type="match status" value="1"/>
</dbReference>
<dbReference type="Proteomes" id="UP001464891">
    <property type="component" value="Unassembled WGS sequence"/>
</dbReference>
<proteinExistence type="predicted"/>
<dbReference type="PANTHER" id="PTHR44858:SF1">
    <property type="entry name" value="UDP-N-ACETYLGLUCOSAMINE--PEPTIDE N-ACETYLGLUCOSAMINYLTRANSFERASE SPINDLY-RELATED"/>
    <property type="match status" value="1"/>
</dbReference>
<comment type="caution">
    <text evidence="4">The sequence shown here is derived from an EMBL/GenBank/DDBJ whole genome shotgun (WGS) entry which is preliminary data.</text>
</comment>
<dbReference type="PROSITE" id="PS50005">
    <property type="entry name" value="TPR"/>
    <property type="match status" value="1"/>
</dbReference>
<evidence type="ECO:0000256" key="2">
    <source>
        <dbReference type="ARBA" id="ARBA00022803"/>
    </source>
</evidence>
<organism evidence="4 5">
    <name type="scientific">Trichocoleus desertorum GB2-A4</name>
    <dbReference type="NCBI Taxonomy" id="2933944"/>
    <lineage>
        <taxon>Bacteria</taxon>
        <taxon>Bacillati</taxon>
        <taxon>Cyanobacteriota</taxon>
        <taxon>Cyanophyceae</taxon>
        <taxon>Leptolyngbyales</taxon>
        <taxon>Trichocoleusaceae</taxon>
        <taxon>Trichocoleus</taxon>
    </lineage>
</organism>
<evidence type="ECO:0000313" key="4">
    <source>
        <dbReference type="EMBL" id="MEP0820781.1"/>
    </source>
</evidence>
<keyword evidence="1" id="KW-0677">Repeat</keyword>
<name>A0ABV0JGA8_9CYAN</name>
<feature type="repeat" description="TPR" evidence="3">
    <location>
        <begin position="42"/>
        <end position="75"/>
    </location>
</feature>
<dbReference type="Gene3D" id="1.25.40.10">
    <property type="entry name" value="Tetratricopeptide repeat domain"/>
    <property type="match status" value="2"/>
</dbReference>
<accession>A0ABV0JGA8</accession>
<dbReference type="SMART" id="SM00028">
    <property type="entry name" value="TPR"/>
    <property type="match status" value="4"/>
</dbReference>
<evidence type="ECO:0008006" key="6">
    <source>
        <dbReference type="Google" id="ProtNLM"/>
    </source>
</evidence>
<dbReference type="RefSeq" id="WP_190442447.1">
    <property type="nucleotide sequence ID" value="NZ_JAMPKM010000044.1"/>
</dbReference>
<evidence type="ECO:0000256" key="1">
    <source>
        <dbReference type="ARBA" id="ARBA00022737"/>
    </source>
</evidence>
<dbReference type="Pfam" id="PF13181">
    <property type="entry name" value="TPR_8"/>
    <property type="match status" value="2"/>
</dbReference>
<keyword evidence="2 3" id="KW-0802">TPR repeat</keyword>
<protein>
    <recommendedName>
        <fullName evidence="6">Tetratricopeptide repeat protein</fullName>
    </recommendedName>
</protein>
<dbReference type="InterPro" id="IPR019734">
    <property type="entry name" value="TPR_rpt"/>
</dbReference>
<sequence length="163" mass="18516">MAQQRQQIGHYTLARNLQFRQGNYQKMLTILNEGIRRYPNNALLYSNRGAARSSLGDYQGAKSDYTRSIQLQPSSLAYSNRARVYAILKQQQALEDLTEAITLNQGWGNIGAAFYDRGELQVKLGNTKSAISDFKQAAKFYQQIGNSERYRTALDRIILLSVQ</sequence>
<dbReference type="EMBL" id="JAMPKM010000044">
    <property type="protein sequence ID" value="MEP0820781.1"/>
    <property type="molecule type" value="Genomic_DNA"/>
</dbReference>